<gene>
    <name evidence="3" type="ORF">SDC9_11538</name>
</gene>
<evidence type="ECO:0000259" key="2">
    <source>
        <dbReference type="Pfam" id="PF04324"/>
    </source>
</evidence>
<accession>A0A644TG63</accession>
<sequence>MDENKGLGDEKYICRCEEVTEAEIRDAIRAGARSVVEIKRWTRAGMGICQGRSCRRLVERILAEELKLKPEEIEISSFRQPVRPVSIKAMDE</sequence>
<dbReference type="AlphaFoldDB" id="A0A644TG63"/>
<dbReference type="InterPro" id="IPR051691">
    <property type="entry name" value="Metab_Enz_Cyan_OpOx_G3PDH"/>
</dbReference>
<dbReference type="EMBL" id="VSSQ01000030">
    <property type="protein sequence ID" value="MPL65873.1"/>
    <property type="molecule type" value="Genomic_DNA"/>
</dbReference>
<proteinExistence type="predicted"/>
<organism evidence="3">
    <name type="scientific">bioreactor metagenome</name>
    <dbReference type="NCBI Taxonomy" id="1076179"/>
    <lineage>
        <taxon>unclassified sequences</taxon>
        <taxon>metagenomes</taxon>
        <taxon>ecological metagenomes</taxon>
    </lineage>
</organism>
<dbReference type="InterPro" id="IPR007419">
    <property type="entry name" value="BFD-like_2Fe2S-bd_dom"/>
</dbReference>
<dbReference type="CDD" id="cd19946">
    <property type="entry name" value="GlpA-like_Fer2_BFD-like"/>
    <property type="match status" value="1"/>
</dbReference>
<keyword evidence="1" id="KW-0560">Oxidoreductase</keyword>
<dbReference type="Pfam" id="PF04324">
    <property type="entry name" value="Fer2_BFD"/>
    <property type="match status" value="1"/>
</dbReference>
<evidence type="ECO:0000256" key="1">
    <source>
        <dbReference type="ARBA" id="ARBA00023002"/>
    </source>
</evidence>
<dbReference type="Gene3D" id="1.10.10.1100">
    <property type="entry name" value="BFD-like [2Fe-2S]-binding domain"/>
    <property type="match status" value="1"/>
</dbReference>
<name>A0A644TG63_9ZZZZ</name>
<dbReference type="PANTHER" id="PTHR42949:SF3">
    <property type="entry name" value="ANAEROBIC GLYCEROL-3-PHOSPHATE DEHYDROGENASE SUBUNIT B"/>
    <property type="match status" value="1"/>
</dbReference>
<dbReference type="GO" id="GO:0016491">
    <property type="term" value="F:oxidoreductase activity"/>
    <property type="evidence" value="ECO:0007669"/>
    <property type="project" value="UniProtKB-KW"/>
</dbReference>
<evidence type="ECO:0000313" key="3">
    <source>
        <dbReference type="EMBL" id="MPL65873.1"/>
    </source>
</evidence>
<reference evidence="3" key="1">
    <citation type="submission" date="2019-08" db="EMBL/GenBank/DDBJ databases">
        <authorList>
            <person name="Kucharzyk K."/>
            <person name="Murdoch R.W."/>
            <person name="Higgins S."/>
            <person name="Loffler F."/>
        </authorList>
    </citation>
    <scope>NUCLEOTIDE SEQUENCE</scope>
</reference>
<protein>
    <recommendedName>
        <fullName evidence="2">BFD-like [2Fe-2S]-binding domain-containing protein</fullName>
    </recommendedName>
</protein>
<feature type="domain" description="BFD-like [2Fe-2S]-binding" evidence="2">
    <location>
        <begin position="12"/>
        <end position="64"/>
    </location>
</feature>
<dbReference type="PANTHER" id="PTHR42949">
    <property type="entry name" value="ANAEROBIC GLYCEROL-3-PHOSPHATE DEHYDROGENASE SUBUNIT B"/>
    <property type="match status" value="1"/>
</dbReference>
<dbReference type="InterPro" id="IPR041854">
    <property type="entry name" value="BFD-like_2Fe2S-bd_dom_sf"/>
</dbReference>
<comment type="caution">
    <text evidence="3">The sequence shown here is derived from an EMBL/GenBank/DDBJ whole genome shotgun (WGS) entry which is preliminary data.</text>
</comment>